<feature type="compositionally biased region" description="Low complexity" evidence="2">
    <location>
        <begin position="255"/>
        <end position="280"/>
    </location>
</feature>
<evidence type="ECO:0000256" key="2">
    <source>
        <dbReference type="SAM" id="MobiDB-lite"/>
    </source>
</evidence>
<dbReference type="AlphaFoldDB" id="A0A6A6F0K9"/>
<organism evidence="5 6">
    <name type="scientific">Zopfia rhizophila CBS 207.26</name>
    <dbReference type="NCBI Taxonomy" id="1314779"/>
    <lineage>
        <taxon>Eukaryota</taxon>
        <taxon>Fungi</taxon>
        <taxon>Dikarya</taxon>
        <taxon>Ascomycota</taxon>
        <taxon>Pezizomycotina</taxon>
        <taxon>Dothideomycetes</taxon>
        <taxon>Dothideomycetes incertae sedis</taxon>
        <taxon>Zopfiaceae</taxon>
        <taxon>Zopfia</taxon>
    </lineage>
</organism>
<dbReference type="EMBL" id="ML994610">
    <property type="protein sequence ID" value="KAF2195666.1"/>
    <property type="molecule type" value="Genomic_DNA"/>
</dbReference>
<dbReference type="Proteomes" id="UP000800200">
    <property type="component" value="Unassembled WGS sequence"/>
</dbReference>
<evidence type="ECO:0000313" key="6">
    <source>
        <dbReference type="Proteomes" id="UP000800200"/>
    </source>
</evidence>
<feature type="domain" description="WSC" evidence="4">
    <location>
        <begin position="40"/>
        <end position="132"/>
    </location>
</feature>
<keyword evidence="6" id="KW-1185">Reference proteome</keyword>
<dbReference type="Pfam" id="PF01822">
    <property type="entry name" value="WSC"/>
    <property type="match status" value="2"/>
</dbReference>
<feature type="domain" description="WSC" evidence="4">
    <location>
        <begin position="145"/>
        <end position="241"/>
    </location>
</feature>
<feature type="region of interest" description="Disordered" evidence="2">
    <location>
        <begin position="306"/>
        <end position="341"/>
    </location>
</feature>
<evidence type="ECO:0000313" key="5">
    <source>
        <dbReference type="EMBL" id="KAF2195666.1"/>
    </source>
</evidence>
<dbReference type="SMART" id="SM00321">
    <property type="entry name" value="WSC"/>
    <property type="match status" value="2"/>
</dbReference>
<proteinExistence type="predicted"/>
<feature type="chain" id="PRO_5025492505" evidence="3">
    <location>
        <begin position="22"/>
        <end position="363"/>
    </location>
</feature>
<dbReference type="PANTHER" id="PTHR45964:SF9">
    <property type="entry name" value="SULFOTRANSFERASE"/>
    <property type="match status" value="1"/>
</dbReference>
<feature type="signal peptide" evidence="3">
    <location>
        <begin position="1"/>
        <end position="21"/>
    </location>
</feature>
<keyword evidence="1" id="KW-0677">Repeat</keyword>
<dbReference type="InterPro" id="IPR051589">
    <property type="entry name" value="Sialate-O-sulfotransferase"/>
</dbReference>
<accession>A0A6A6F0K9</accession>
<dbReference type="PANTHER" id="PTHR45964">
    <property type="entry name" value="WSCD FAMILY MEMBER CG9164"/>
    <property type="match status" value="1"/>
</dbReference>
<sequence>MYPIVPIAALGVAAFASATSASLFSRNNPPQPPCSYPYTEFVYSGCYHDSVSSRSLPFQAELEYTNATVEQCTAYCKGNNYRYAGLQYYGQCFCGASVSSAAAPAADCNLPCNGDKTQTCGGEDRLSIYQDPTFPDADAIAISSDYLTLGCYTEGTSGRSLDYSQWDSLNISAMTTETCLDACGAKGYPFAGTEFGRECYCGVVLGNGTTSTDAAKCSTPCTGNSTQYCGGPDHLSLYVAKNLESTDPCGPPEVSSSATSSSIPPPSTTSKTNSSTKATTSKCVGYNCQPATTSKCVGYNCPPPTTYKSTPKSTPKSTTKATPKTSSTPTKKTSTPKATTSKCVGYKCPPYTLKPTSTKKYGW</sequence>
<dbReference type="PROSITE" id="PS51212">
    <property type="entry name" value="WSC"/>
    <property type="match status" value="2"/>
</dbReference>
<evidence type="ECO:0000256" key="1">
    <source>
        <dbReference type="ARBA" id="ARBA00022737"/>
    </source>
</evidence>
<gene>
    <name evidence="5" type="ORF">K469DRAFT_681944</name>
</gene>
<protein>
    <submittedName>
        <fullName evidence="5">WSC-domain-containing protein</fullName>
    </submittedName>
</protein>
<dbReference type="OrthoDB" id="2019572at2759"/>
<feature type="region of interest" description="Disordered" evidence="2">
    <location>
        <begin position="248"/>
        <end position="280"/>
    </location>
</feature>
<dbReference type="InterPro" id="IPR002889">
    <property type="entry name" value="WSC_carb-bd"/>
</dbReference>
<evidence type="ECO:0000256" key="3">
    <source>
        <dbReference type="SAM" id="SignalP"/>
    </source>
</evidence>
<keyword evidence="3" id="KW-0732">Signal</keyword>
<reference evidence="5" key="1">
    <citation type="journal article" date="2020" name="Stud. Mycol.">
        <title>101 Dothideomycetes genomes: a test case for predicting lifestyles and emergence of pathogens.</title>
        <authorList>
            <person name="Haridas S."/>
            <person name="Albert R."/>
            <person name="Binder M."/>
            <person name="Bloem J."/>
            <person name="Labutti K."/>
            <person name="Salamov A."/>
            <person name="Andreopoulos B."/>
            <person name="Baker S."/>
            <person name="Barry K."/>
            <person name="Bills G."/>
            <person name="Bluhm B."/>
            <person name="Cannon C."/>
            <person name="Castanera R."/>
            <person name="Culley D."/>
            <person name="Daum C."/>
            <person name="Ezra D."/>
            <person name="Gonzalez J."/>
            <person name="Henrissat B."/>
            <person name="Kuo A."/>
            <person name="Liang C."/>
            <person name="Lipzen A."/>
            <person name="Lutzoni F."/>
            <person name="Magnuson J."/>
            <person name="Mondo S."/>
            <person name="Nolan M."/>
            <person name="Ohm R."/>
            <person name="Pangilinan J."/>
            <person name="Park H.-J."/>
            <person name="Ramirez L."/>
            <person name="Alfaro M."/>
            <person name="Sun H."/>
            <person name="Tritt A."/>
            <person name="Yoshinaga Y."/>
            <person name="Zwiers L.-H."/>
            <person name="Turgeon B."/>
            <person name="Goodwin S."/>
            <person name="Spatafora J."/>
            <person name="Crous P."/>
            <person name="Grigoriev I."/>
        </authorList>
    </citation>
    <scope>NUCLEOTIDE SEQUENCE</scope>
    <source>
        <strain evidence="5">CBS 207.26</strain>
    </source>
</reference>
<evidence type="ECO:0000259" key="4">
    <source>
        <dbReference type="PROSITE" id="PS51212"/>
    </source>
</evidence>
<name>A0A6A6F0K9_9PEZI</name>